<evidence type="ECO:0008006" key="3">
    <source>
        <dbReference type="Google" id="ProtNLM"/>
    </source>
</evidence>
<name>A0AAU9IXA7_9CILI</name>
<reference evidence="1" key="1">
    <citation type="submission" date="2021-09" db="EMBL/GenBank/DDBJ databases">
        <authorList>
            <consortium name="AG Swart"/>
            <person name="Singh M."/>
            <person name="Singh A."/>
            <person name="Seah K."/>
            <person name="Emmerich C."/>
        </authorList>
    </citation>
    <scope>NUCLEOTIDE SEQUENCE</scope>
    <source>
        <strain evidence="1">ATCC30299</strain>
    </source>
</reference>
<comment type="caution">
    <text evidence="1">The sequence shown here is derived from an EMBL/GenBank/DDBJ whole genome shotgun (WGS) entry which is preliminary data.</text>
</comment>
<dbReference type="AlphaFoldDB" id="A0AAU9IXA7"/>
<evidence type="ECO:0000313" key="1">
    <source>
        <dbReference type="EMBL" id="CAG9318303.1"/>
    </source>
</evidence>
<organism evidence="1 2">
    <name type="scientific">Blepharisma stoltei</name>
    <dbReference type="NCBI Taxonomy" id="1481888"/>
    <lineage>
        <taxon>Eukaryota</taxon>
        <taxon>Sar</taxon>
        <taxon>Alveolata</taxon>
        <taxon>Ciliophora</taxon>
        <taxon>Postciliodesmatophora</taxon>
        <taxon>Heterotrichea</taxon>
        <taxon>Heterotrichida</taxon>
        <taxon>Blepharismidae</taxon>
        <taxon>Blepharisma</taxon>
    </lineage>
</organism>
<proteinExistence type="predicted"/>
<dbReference type="Proteomes" id="UP001162131">
    <property type="component" value="Unassembled WGS sequence"/>
</dbReference>
<accession>A0AAU9IXA7</accession>
<sequence length="66" mass="8074">MSEIWSIKLLIKSRKLNQILAEKLSVKLYMRVLYYFFLQLKFLALRNKKPINFPNKNSLFRFCNFL</sequence>
<evidence type="ECO:0000313" key="2">
    <source>
        <dbReference type="Proteomes" id="UP001162131"/>
    </source>
</evidence>
<protein>
    <recommendedName>
        <fullName evidence="3">Ribosomal protein L32</fullName>
    </recommendedName>
</protein>
<gene>
    <name evidence="1" type="ORF">BSTOLATCC_MIC20777</name>
</gene>
<keyword evidence="2" id="KW-1185">Reference proteome</keyword>
<dbReference type="EMBL" id="CAJZBQ010000020">
    <property type="protein sequence ID" value="CAG9318303.1"/>
    <property type="molecule type" value="Genomic_DNA"/>
</dbReference>